<dbReference type="SMART" id="SM00355">
    <property type="entry name" value="ZnF_C2H2"/>
    <property type="match status" value="2"/>
</dbReference>
<feature type="domain" description="Zn(2)-C6 fungal-type" evidence="8">
    <location>
        <begin position="85"/>
        <end position="114"/>
    </location>
</feature>
<keyword evidence="11" id="KW-1185">Reference proteome</keyword>
<feature type="domain" description="C2H2-type" evidence="9">
    <location>
        <begin position="33"/>
        <end position="61"/>
    </location>
</feature>
<feature type="region of interest" description="Disordered" evidence="7">
    <location>
        <begin position="494"/>
        <end position="527"/>
    </location>
</feature>
<evidence type="ECO:0000256" key="3">
    <source>
        <dbReference type="ARBA" id="ARBA00023015"/>
    </source>
</evidence>
<organism evidence="10 11">
    <name type="scientific">Marasmiellus scandens</name>
    <dbReference type="NCBI Taxonomy" id="2682957"/>
    <lineage>
        <taxon>Eukaryota</taxon>
        <taxon>Fungi</taxon>
        <taxon>Dikarya</taxon>
        <taxon>Basidiomycota</taxon>
        <taxon>Agaricomycotina</taxon>
        <taxon>Agaricomycetes</taxon>
        <taxon>Agaricomycetidae</taxon>
        <taxon>Agaricales</taxon>
        <taxon>Marasmiineae</taxon>
        <taxon>Omphalotaceae</taxon>
        <taxon>Marasmiellus</taxon>
    </lineage>
</organism>
<dbReference type="Proteomes" id="UP001498398">
    <property type="component" value="Unassembled WGS sequence"/>
</dbReference>
<feature type="region of interest" description="Disordered" evidence="7">
    <location>
        <begin position="311"/>
        <end position="336"/>
    </location>
</feature>
<evidence type="ECO:0000313" key="10">
    <source>
        <dbReference type="EMBL" id="KAK7435040.1"/>
    </source>
</evidence>
<evidence type="ECO:0000256" key="6">
    <source>
        <dbReference type="PROSITE-ProRule" id="PRU00042"/>
    </source>
</evidence>
<evidence type="ECO:0000256" key="4">
    <source>
        <dbReference type="ARBA" id="ARBA00023163"/>
    </source>
</evidence>
<feature type="compositionally biased region" description="Low complexity" evidence="7">
    <location>
        <begin position="373"/>
        <end position="393"/>
    </location>
</feature>
<dbReference type="CDD" id="cd00067">
    <property type="entry name" value="GAL4"/>
    <property type="match status" value="1"/>
</dbReference>
<dbReference type="InterPro" id="IPR001138">
    <property type="entry name" value="Zn2Cys6_DnaBD"/>
</dbReference>
<dbReference type="PANTHER" id="PTHR47660">
    <property type="entry name" value="TRANSCRIPTION FACTOR WITH C2H2 AND ZN(2)-CYS(6) DNA BINDING DOMAIN (EUROFUNG)-RELATED-RELATED"/>
    <property type="match status" value="1"/>
</dbReference>
<dbReference type="Gene3D" id="3.30.160.60">
    <property type="entry name" value="Classic Zinc Finger"/>
    <property type="match status" value="2"/>
</dbReference>
<dbReference type="InterPro" id="IPR036236">
    <property type="entry name" value="Znf_C2H2_sf"/>
</dbReference>
<feature type="region of interest" description="Disordered" evidence="7">
    <location>
        <begin position="780"/>
        <end position="848"/>
    </location>
</feature>
<feature type="compositionally biased region" description="Polar residues" evidence="7">
    <location>
        <begin position="784"/>
        <end position="798"/>
    </location>
</feature>
<feature type="region of interest" description="Disordered" evidence="7">
    <location>
        <begin position="681"/>
        <end position="749"/>
    </location>
</feature>
<feature type="region of interest" description="Disordered" evidence="7">
    <location>
        <begin position="563"/>
        <end position="662"/>
    </location>
</feature>
<keyword evidence="5" id="KW-0539">Nucleus</keyword>
<accession>A0ABR1ILQ6</accession>
<evidence type="ECO:0000256" key="1">
    <source>
        <dbReference type="ARBA" id="ARBA00022723"/>
    </source>
</evidence>
<keyword evidence="3" id="KW-0805">Transcription regulation</keyword>
<reference evidence="10 11" key="1">
    <citation type="submission" date="2024-01" db="EMBL/GenBank/DDBJ databases">
        <title>A draft genome for the cacao thread blight pathogen Marasmiellus scandens.</title>
        <authorList>
            <person name="Baruah I.K."/>
            <person name="Leung J."/>
            <person name="Bukari Y."/>
            <person name="Amoako-Attah I."/>
            <person name="Meinhardt L.W."/>
            <person name="Bailey B.A."/>
            <person name="Cohen S.P."/>
        </authorList>
    </citation>
    <scope>NUCLEOTIDE SEQUENCE [LARGE SCALE GENOMIC DNA]</scope>
    <source>
        <strain evidence="10 11">GH-19</strain>
    </source>
</reference>
<feature type="compositionally biased region" description="Polar residues" evidence="7">
    <location>
        <begin position="636"/>
        <end position="647"/>
    </location>
</feature>
<sequence length="920" mass="96214">MGGDHKCPVCQATFTRPQHVARHMRSHTGDRPYKCQHCGDQFARSDLLSRHVNKCHAGEKPLNSNGNTRRKGSASATRATTSKQACDQCVQSSLPCDGCNPCAKCVQRKCRCTFVKFHRQTAPIGPGHNPRPSSNVLSSSLSSIGALGGIAGMNGLGVNGLGAAMINPGLVPSIGGLTNNLGGLGGLNGPALTSIGALGNLPLLPSGTSPSALAAGTGVGPRNANGVPLYQQNASAAAAAAASETGTSGTGEDFLAAATAAGQPPSANGDIFTPSQFSFPSVYGASGGLVDDYANKYRAQQAELMRRGSIGHGYSSHHEQQRPHSSHASASSTNWSLPSVNGWTTEPESYHQRYHPVYGHALHRERRMSGDFSDASVSGSGESGSMPSSATSSNVHLPLDNSSYGRHSGSPPNPNSTDPSGGSRPGTSHGEGGFHNAFGLMSLEDPAVLAGIQTDGTPFFSMMDQLGPEGMQNFNSIMDHSDPNATPMPDKLQQMHAAHAAVQQQQQQQQGQQGGYHARPSTGHGYPSMSAAYGMVTPGSREQETKELKDFWKAYMRTPLSGPGGGILAPTSPRDKKDTDVHMLSPGLHGPPSGYRRQRVSSLPSVKTPTPLDEAGTTGYYGGYAPEPGGKAYGGNTSRSHPGTSQVLPPGSGAPDLGGTLHNMEDLRSYEAAVLARKAPTNLNLVPRTRKSKATSPSDNTSPPPPAAASSFTGTVFQSQSPSASSSFSRESSSSLDDANNSDGPMRRPSFKRLASQQLESQHVKRALLNRDRDVIGEFEYEDSGSSGPNSRPMSTHNLDVGDNEEALADDEDDFADSDRHRSKRRLFVPTSHSESGSQPGSASASPVVGAPSNAFLSGMGASPTMMYGSVPKNAQNLMQQALMGGASSIEMGMAEKRRRMSAPTSKSPTTATFLEAGQL</sequence>
<feature type="region of interest" description="Disordered" evidence="7">
    <location>
        <begin position="896"/>
        <end position="920"/>
    </location>
</feature>
<evidence type="ECO:0000259" key="8">
    <source>
        <dbReference type="PROSITE" id="PS50048"/>
    </source>
</evidence>
<feature type="compositionally biased region" description="Low complexity" evidence="7">
    <location>
        <begin position="902"/>
        <end position="913"/>
    </location>
</feature>
<evidence type="ECO:0000259" key="9">
    <source>
        <dbReference type="PROSITE" id="PS50157"/>
    </source>
</evidence>
<dbReference type="PROSITE" id="PS50048">
    <property type="entry name" value="ZN2_CY6_FUNGAL_2"/>
    <property type="match status" value="1"/>
</dbReference>
<evidence type="ECO:0000256" key="7">
    <source>
        <dbReference type="SAM" id="MobiDB-lite"/>
    </source>
</evidence>
<evidence type="ECO:0000256" key="5">
    <source>
        <dbReference type="ARBA" id="ARBA00023242"/>
    </source>
</evidence>
<dbReference type="EMBL" id="JBANRG010000112">
    <property type="protein sequence ID" value="KAK7435040.1"/>
    <property type="molecule type" value="Genomic_DNA"/>
</dbReference>
<feature type="compositionally biased region" description="Low complexity" evidence="7">
    <location>
        <begin position="494"/>
        <end position="518"/>
    </location>
</feature>
<feature type="compositionally biased region" description="Low complexity" evidence="7">
    <location>
        <begin position="832"/>
        <end position="848"/>
    </location>
</feature>
<evidence type="ECO:0000256" key="2">
    <source>
        <dbReference type="ARBA" id="ARBA00022833"/>
    </source>
</evidence>
<keyword evidence="6" id="KW-0863">Zinc-finger</keyword>
<dbReference type="PROSITE" id="PS00028">
    <property type="entry name" value="ZINC_FINGER_C2H2_1"/>
    <property type="match status" value="2"/>
</dbReference>
<dbReference type="SUPFAM" id="SSF57667">
    <property type="entry name" value="beta-beta-alpha zinc fingers"/>
    <property type="match status" value="1"/>
</dbReference>
<feature type="compositionally biased region" description="Low complexity" evidence="7">
    <location>
        <begin position="614"/>
        <end position="630"/>
    </location>
</feature>
<comment type="caution">
    <text evidence="10">The sequence shown here is derived from an EMBL/GenBank/DDBJ whole genome shotgun (WGS) entry which is preliminary data.</text>
</comment>
<proteinExistence type="predicted"/>
<protein>
    <submittedName>
        <fullName evidence="10">Uncharacterized protein</fullName>
    </submittedName>
</protein>
<gene>
    <name evidence="10" type="ORF">VKT23_019849</name>
</gene>
<evidence type="ECO:0000313" key="11">
    <source>
        <dbReference type="Proteomes" id="UP001498398"/>
    </source>
</evidence>
<dbReference type="PANTHER" id="PTHR47660:SF2">
    <property type="entry name" value="TRANSCRIPTION FACTOR WITH C2H2 AND ZN(2)-CYS(6) DNA BINDING DOMAIN (EUROFUNG)"/>
    <property type="match status" value="1"/>
</dbReference>
<feature type="domain" description="C2H2-type" evidence="9">
    <location>
        <begin position="5"/>
        <end position="32"/>
    </location>
</feature>
<feature type="compositionally biased region" description="Low complexity" evidence="7">
    <location>
        <begin position="708"/>
        <end position="743"/>
    </location>
</feature>
<keyword evidence="1" id="KW-0479">Metal-binding</keyword>
<name>A0ABR1ILQ6_9AGAR</name>
<feature type="region of interest" description="Disordered" evidence="7">
    <location>
        <begin position="369"/>
        <end position="438"/>
    </location>
</feature>
<keyword evidence="4" id="KW-0804">Transcription</keyword>
<keyword evidence="2" id="KW-0862">Zinc</keyword>
<feature type="compositionally biased region" description="Acidic residues" evidence="7">
    <location>
        <begin position="802"/>
        <end position="816"/>
    </location>
</feature>
<dbReference type="PROSITE" id="PS50157">
    <property type="entry name" value="ZINC_FINGER_C2H2_2"/>
    <property type="match status" value="2"/>
</dbReference>
<dbReference type="InterPro" id="IPR013087">
    <property type="entry name" value="Znf_C2H2_type"/>
</dbReference>